<organism evidence="1 2">
    <name type="scientific">Maritalea mobilis</name>
    <dbReference type="NCBI Taxonomy" id="483324"/>
    <lineage>
        <taxon>Bacteria</taxon>
        <taxon>Pseudomonadati</taxon>
        <taxon>Pseudomonadota</taxon>
        <taxon>Alphaproteobacteria</taxon>
        <taxon>Hyphomicrobiales</taxon>
        <taxon>Devosiaceae</taxon>
        <taxon>Maritalea</taxon>
    </lineage>
</organism>
<comment type="caution">
    <text evidence="1">The sequence shown here is derived from an EMBL/GenBank/DDBJ whole genome shotgun (WGS) entry which is preliminary data.</text>
</comment>
<evidence type="ECO:0000313" key="2">
    <source>
        <dbReference type="Proteomes" id="UP000295391"/>
    </source>
</evidence>
<dbReference type="Proteomes" id="UP000295391">
    <property type="component" value="Unassembled WGS sequence"/>
</dbReference>
<accession>A0A4V3DAU4</accession>
<keyword evidence="2" id="KW-1185">Reference proteome</keyword>
<dbReference type="AlphaFoldDB" id="A0A4V3DAU4"/>
<evidence type="ECO:0000313" key="1">
    <source>
        <dbReference type="EMBL" id="TDQ63844.1"/>
    </source>
</evidence>
<sequence>MFILRSSFWLVIGFLVIKPFAFEPEQAGKALASAAVNSASEFVVQNADQLDCTDIGCNSVKTLVVASALASKPVTEPVQFDGMATFPVPPPRPDWAG</sequence>
<dbReference type="OrthoDB" id="7950133at2"/>
<name>A0A4V3DAU4_9HYPH</name>
<reference evidence="1 2" key="1">
    <citation type="submission" date="2019-03" db="EMBL/GenBank/DDBJ databases">
        <title>Genomic Encyclopedia of Type Strains, Phase III (KMG-III): the genomes of soil and plant-associated and newly described type strains.</title>
        <authorList>
            <person name="Whitman W."/>
        </authorList>
    </citation>
    <scope>NUCLEOTIDE SEQUENCE [LARGE SCALE GENOMIC DNA]</scope>
    <source>
        <strain evidence="1 2">CGMCC 1.7002</strain>
    </source>
</reference>
<protein>
    <submittedName>
        <fullName evidence="1">Uncharacterized protein</fullName>
    </submittedName>
</protein>
<proteinExistence type="predicted"/>
<dbReference type="RefSeq" id="WP_133572496.1">
    <property type="nucleotide sequence ID" value="NZ_SNYR01000002.1"/>
</dbReference>
<gene>
    <name evidence="1" type="ORF">ATL17_1852</name>
</gene>
<dbReference type="EMBL" id="SNYR01000002">
    <property type="protein sequence ID" value="TDQ63844.1"/>
    <property type="molecule type" value="Genomic_DNA"/>
</dbReference>